<keyword evidence="1" id="KW-0732">Signal</keyword>
<dbReference type="AlphaFoldDB" id="A0AAN7CAD0"/>
<evidence type="ECO:0000256" key="1">
    <source>
        <dbReference type="SAM" id="SignalP"/>
    </source>
</evidence>
<accession>A0AAN7CAD0</accession>
<reference evidence="2" key="1">
    <citation type="journal article" date="2023" name="Mol. Phylogenet. Evol.">
        <title>Genome-scale phylogeny and comparative genomics of the fungal order Sordariales.</title>
        <authorList>
            <person name="Hensen N."/>
            <person name="Bonometti L."/>
            <person name="Westerberg I."/>
            <person name="Brannstrom I.O."/>
            <person name="Guillou S."/>
            <person name="Cros-Aarteil S."/>
            <person name="Calhoun S."/>
            <person name="Haridas S."/>
            <person name="Kuo A."/>
            <person name="Mondo S."/>
            <person name="Pangilinan J."/>
            <person name="Riley R."/>
            <person name="LaButti K."/>
            <person name="Andreopoulos B."/>
            <person name="Lipzen A."/>
            <person name="Chen C."/>
            <person name="Yan M."/>
            <person name="Daum C."/>
            <person name="Ng V."/>
            <person name="Clum A."/>
            <person name="Steindorff A."/>
            <person name="Ohm R.A."/>
            <person name="Martin F."/>
            <person name="Silar P."/>
            <person name="Natvig D.O."/>
            <person name="Lalanne C."/>
            <person name="Gautier V."/>
            <person name="Ament-Velasquez S.L."/>
            <person name="Kruys A."/>
            <person name="Hutchinson M.I."/>
            <person name="Powell A.J."/>
            <person name="Barry K."/>
            <person name="Miller A.N."/>
            <person name="Grigoriev I.V."/>
            <person name="Debuchy R."/>
            <person name="Gladieux P."/>
            <person name="Hiltunen Thoren M."/>
            <person name="Johannesson H."/>
        </authorList>
    </citation>
    <scope>NUCLEOTIDE SEQUENCE</scope>
    <source>
        <strain evidence="2">CBS 532.94</strain>
    </source>
</reference>
<evidence type="ECO:0008006" key="4">
    <source>
        <dbReference type="Google" id="ProtNLM"/>
    </source>
</evidence>
<dbReference type="Proteomes" id="UP001303760">
    <property type="component" value="Unassembled WGS sequence"/>
</dbReference>
<evidence type="ECO:0000313" key="3">
    <source>
        <dbReference type="Proteomes" id="UP001303760"/>
    </source>
</evidence>
<sequence length="244" mass="26604">MTSGPLLLFALCASLLYLTSATTIDINRSWQPRATFDGVALPDNNPVDDCTTQRDVILQAVADAVLLAANARDALTNGLQPHQLSFFDLVFRDSQGPFSRAHVARRYDRIAQQTDGFPDELIFHCGNGCRIRSGTFPPDTFSDFGPQGAFRSGVHITLCPIFFDNYPALNNIGPVTDGLDSGHQANQAWFILHELMHALDQSILDGGYGYLGAVNVANRVIEPGRDDVTAIRNADTFALFAMGE</sequence>
<evidence type="ECO:0000313" key="2">
    <source>
        <dbReference type="EMBL" id="KAK4238374.1"/>
    </source>
</evidence>
<feature type="signal peptide" evidence="1">
    <location>
        <begin position="1"/>
        <end position="21"/>
    </location>
</feature>
<keyword evidence="3" id="KW-1185">Reference proteome</keyword>
<name>A0AAN7CAD0_9PEZI</name>
<gene>
    <name evidence="2" type="ORF">C8A03DRAFT_33616</name>
</gene>
<proteinExistence type="predicted"/>
<feature type="chain" id="PRO_5042982597" description="Lysine-specific metallo-endopeptidase domain-containing protein" evidence="1">
    <location>
        <begin position="22"/>
        <end position="244"/>
    </location>
</feature>
<dbReference type="GO" id="GO:0008237">
    <property type="term" value="F:metallopeptidase activity"/>
    <property type="evidence" value="ECO:0007669"/>
    <property type="project" value="InterPro"/>
</dbReference>
<dbReference type="SUPFAM" id="SSF55486">
    <property type="entry name" value="Metalloproteases ('zincins'), catalytic domain"/>
    <property type="match status" value="1"/>
</dbReference>
<organism evidence="2 3">
    <name type="scientific">Achaetomium macrosporum</name>
    <dbReference type="NCBI Taxonomy" id="79813"/>
    <lineage>
        <taxon>Eukaryota</taxon>
        <taxon>Fungi</taxon>
        <taxon>Dikarya</taxon>
        <taxon>Ascomycota</taxon>
        <taxon>Pezizomycotina</taxon>
        <taxon>Sordariomycetes</taxon>
        <taxon>Sordariomycetidae</taxon>
        <taxon>Sordariales</taxon>
        <taxon>Chaetomiaceae</taxon>
        <taxon>Achaetomium</taxon>
    </lineage>
</organism>
<dbReference type="Gene3D" id="3.40.390.10">
    <property type="entry name" value="Collagenase (Catalytic Domain)"/>
    <property type="match status" value="1"/>
</dbReference>
<comment type="caution">
    <text evidence="2">The sequence shown here is derived from an EMBL/GenBank/DDBJ whole genome shotgun (WGS) entry which is preliminary data.</text>
</comment>
<reference evidence="2" key="2">
    <citation type="submission" date="2023-05" db="EMBL/GenBank/DDBJ databases">
        <authorList>
            <consortium name="Lawrence Berkeley National Laboratory"/>
            <person name="Steindorff A."/>
            <person name="Hensen N."/>
            <person name="Bonometti L."/>
            <person name="Westerberg I."/>
            <person name="Brannstrom I.O."/>
            <person name="Guillou S."/>
            <person name="Cros-Aarteil S."/>
            <person name="Calhoun S."/>
            <person name="Haridas S."/>
            <person name="Kuo A."/>
            <person name="Mondo S."/>
            <person name="Pangilinan J."/>
            <person name="Riley R."/>
            <person name="Labutti K."/>
            <person name="Andreopoulos B."/>
            <person name="Lipzen A."/>
            <person name="Chen C."/>
            <person name="Yanf M."/>
            <person name="Daum C."/>
            <person name="Ng V."/>
            <person name="Clum A."/>
            <person name="Ohm R."/>
            <person name="Martin F."/>
            <person name="Silar P."/>
            <person name="Natvig D."/>
            <person name="Lalanne C."/>
            <person name="Gautier V."/>
            <person name="Ament-Velasquez S.L."/>
            <person name="Kruys A."/>
            <person name="Hutchinson M.I."/>
            <person name="Powell A.J."/>
            <person name="Barry K."/>
            <person name="Miller A.N."/>
            <person name="Grigoriev I.V."/>
            <person name="Debuchy R."/>
            <person name="Gladieux P."/>
            <person name="Thoren M.H."/>
            <person name="Johannesson H."/>
        </authorList>
    </citation>
    <scope>NUCLEOTIDE SEQUENCE</scope>
    <source>
        <strain evidence="2">CBS 532.94</strain>
    </source>
</reference>
<dbReference type="InterPro" id="IPR024079">
    <property type="entry name" value="MetalloPept_cat_dom_sf"/>
</dbReference>
<protein>
    <recommendedName>
        <fullName evidence="4">Lysine-specific metallo-endopeptidase domain-containing protein</fullName>
    </recommendedName>
</protein>
<dbReference type="EMBL" id="MU860098">
    <property type="protein sequence ID" value="KAK4238374.1"/>
    <property type="molecule type" value="Genomic_DNA"/>
</dbReference>